<evidence type="ECO:0000313" key="1">
    <source>
        <dbReference type="EMBL" id="KAJ7756504.1"/>
    </source>
</evidence>
<gene>
    <name evidence="1" type="ORF">DFH07DRAFT_1027619</name>
</gene>
<dbReference type="EMBL" id="JARJLG010000061">
    <property type="protein sequence ID" value="KAJ7756504.1"/>
    <property type="molecule type" value="Genomic_DNA"/>
</dbReference>
<dbReference type="Proteomes" id="UP001215280">
    <property type="component" value="Unassembled WGS sequence"/>
</dbReference>
<proteinExistence type="predicted"/>
<protein>
    <submittedName>
        <fullName evidence="1">Uncharacterized protein</fullName>
    </submittedName>
</protein>
<organism evidence="1 2">
    <name type="scientific">Mycena maculata</name>
    <dbReference type="NCBI Taxonomy" id="230809"/>
    <lineage>
        <taxon>Eukaryota</taxon>
        <taxon>Fungi</taxon>
        <taxon>Dikarya</taxon>
        <taxon>Basidiomycota</taxon>
        <taxon>Agaricomycotina</taxon>
        <taxon>Agaricomycetes</taxon>
        <taxon>Agaricomycetidae</taxon>
        <taxon>Agaricales</taxon>
        <taxon>Marasmiineae</taxon>
        <taxon>Mycenaceae</taxon>
        <taxon>Mycena</taxon>
    </lineage>
</organism>
<dbReference type="AlphaFoldDB" id="A0AAD7NCU8"/>
<sequence>MAPIPAAFDTTILYPTNLSDRFLAFNKVHSVAKRISTGLFRIDIPGLDTEIMCAHTMCLYLDYDVELWTSASIPGVIPAYYVNFAQEMNRHDDSGFSWAYLDETTKTIVWEDAWSIANPASSCVLDHEVHDRYLAEGEVAVTQTYHDNAERLLFLEQQREVKYYKQRVGKRKAATDHASTVGSKAALDVFAKKRKLMSDTAEAACTSVAPTNTVTGPSGANNDGMDADPANTSCAGTLRLLKPLAKLAVALSQLAYGSRAEATRLQALAFRVSRSGISVQALASSVSRSGISVQALASRVSRSGISVQPSIRRISAIMSAIIFDPYTPIPLPEVVDLVLEGLGLVTPRVWWKDRNDGGQMSGGQSAGQSLSESFMKLSIHGMHFMGFHSVDSIPFKPSMAFPSHESVHGKSLFAISGWKDTKYWVPKKHTSRCNGRALSANRSDPAA</sequence>
<name>A0AAD7NCU8_9AGAR</name>
<accession>A0AAD7NCU8</accession>
<reference evidence="1" key="1">
    <citation type="submission" date="2023-03" db="EMBL/GenBank/DDBJ databases">
        <title>Massive genome expansion in bonnet fungi (Mycena s.s.) driven by repeated elements and novel gene families across ecological guilds.</title>
        <authorList>
            <consortium name="Lawrence Berkeley National Laboratory"/>
            <person name="Harder C.B."/>
            <person name="Miyauchi S."/>
            <person name="Viragh M."/>
            <person name="Kuo A."/>
            <person name="Thoen E."/>
            <person name="Andreopoulos B."/>
            <person name="Lu D."/>
            <person name="Skrede I."/>
            <person name="Drula E."/>
            <person name="Henrissat B."/>
            <person name="Morin E."/>
            <person name="Kohler A."/>
            <person name="Barry K."/>
            <person name="LaButti K."/>
            <person name="Morin E."/>
            <person name="Salamov A."/>
            <person name="Lipzen A."/>
            <person name="Mereny Z."/>
            <person name="Hegedus B."/>
            <person name="Baldrian P."/>
            <person name="Stursova M."/>
            <person name="Weitz H."/>
            <person name="Taylor A."/>
            <person name="Grigoriev I.V."/>
            <person name="Nagy L.G."/>
            <person name="Martin F."/>
            <person name="Kauserud H."/>
        </authorList>
    </citation>
    <scope>NUCLEOTIDE SEQUENCE</scope>
    <source>
        <strain evidence="1">CBHHK188m</strain>
    </source>
</reference>
<evidence type="ECO:0000313" key="2">
    <source>
        <dbReference type="Proteomes" id="UP001215280"/>
    </source>
</evidence>
<keyword evidence="2" id="KW-1185">Reference proteome</keyword>
<comment type="caution">
    <text evidence="1">The sequence shown here is derived from an EMBL/GenBank/DDBJ whole genome shotgun (WGS) entry which is preliminary data.</text>
</comment>